<keyword evidence="2" id="KW-0548">Nucleotidyltransferase</keyword>
<comment type="caution">
    <text evidence="2">The sequence shown here is derived from an EMBL/GenBank/DDBJ whole genome shotgun (WGS) entry which is preliminary data.</text>
</comment>
<evidence type="ECO:0000313" key="2">
    <source>
        <dbReference type="EMBL" id="TDR13126.1"/>
    </source>
</evidence>
<dbReference type="AlphaFoldDB" id="A0A4R6X2N2"/>
<keyword evidence="2" id="KW-0808">Transferase</keyword>
<dbReference type="GO" id="GO:0016853">
    <property type="term" value="F:isomerase activity"/>
    <property type="evidence" value="ECO:0007669"/>
    <property type="project" value="UniProtKB-KW"/>
</dbReference>
<dbReference type="SUPFAM" id="SSF53448">
    <property type="entry name" value="Nucleotide-diphospho-sugar transferases"/>
    <property type="match status" value="1"/>
</dbReference>
<dbReference type="RefSeq" id="WP_133562218.1">
    <property type="nucleotide sequence ID" value="NZ_SNZA01000003.1"/>
</dbReference>
<organism evidence="2 3">
    <name type="scientific">Marinomonas communis</name>
    <dbReference type="NCBI Taxonomy" id="28254"/>
    <lineage>
        <taxon>Bacteria</taxon>
        <taxon>Pseudomonadati</taxon>
        <taxon>Pseudomonadota</taxon>
        <taxon>Gammaproteobacteria</taxon>
        <taxon>Oceanospirillales</taxon>
        <taxon>Oceanospirillaceae</taxon>
        <taxon>Marinomonas</taxon>
    </lineage>
</organism>
<dbReference type="InterPro" id="IPR029044">
    <property type="entry name" value="Nucleotide-diphossugar_trans"/>
</dbReference>
<dbReference type="Gene3D" id="3.90.550.10">
    <property type="entry name" value="Spore Coat Polysaccharide Biosynthesis Protein SpsA, Chain A"/>
    <property type="match status" value="1"/>
</dbReference>
<name>A0A4R6X2N2_9GAMM</name>
<proteinExistence type="predicted"/>
<keyword evidence="3" id="KW-1185">Reference proteome</keyword>
<dbReference type="PANTHER" id="PTHR46390">
    <property type="entry name" value="MANNOSE-1-PHOSPHATE GUANYLYLTRANSFERASE"/>
    <property type="match status" value="1"/>
</dbReference>
<dbReference type="PANTHER" id="PTHR46390:SF1">
    <property type="entry name" value="MANNOSE-1-PHOSPHATE GUANYLYLTRANSFERASE"/>
    <property type="match status" value="1"/>
</dbReference>
<keyword evidence="2" id="KW-0413">Isomerase</keyword>
<evidence type="ECO:0000259" key="1">
    <source>
        <dbReference type="Pfam" id="PF00483"/>
    </source>
</evidence>
<dbReference type="Pfam" id="PF00483">
    <property type="entry name" value="NTP_transferase"/>
    <property type="match status" value="1"/>
</dbReference>
<protein>
    <submittedName>
        <fullName evidence="2">Mannose-1-phosphate guanylyltransferase/mannose-6-phosphate isomerase</fullName>
    </submittedName>
</protein>
<accession>A0A4R6X2N2</accession>
<dbReference type="EMBL" id="SNZA01000003">
    <property type="protein sequence ID" value="TDR13126.1"/>
    <property type="molecule type" value="Genomic_DNA"/>
</dbReference>
<reference evidence="2 3" key="1">
    <citation type="submission" date="2019-03" db="EMBL/GenBank/DDBJ databases">
        <title>Genomic Encyclopedia of Type Strains, Phase IV (KMG-IV): sequencing the most valuable type-strain genomes for metagenomic binning, comparative biology and taxonomic classification.</title>
        <authorList>
            <person name="Goeker M."/>
        </authorList>
    </citation>
    <scope>NUCLEOTIDE SEQUENCE [LARGE SCALE GENOMIC DNA]</scope>
    <source>
        <strain evidence="2 3">DSM 5604</strain>
    </source>
</reference>
<dbReference type="InterPro" id="IPR005835">
    <property type="entry name" value="NTP_transferase_dom"/>
</dbReference>
<dbReference type="GO" id="GO:0004475">
    <property type="term" value="F:mannose-1-phosphate guanylyltransferase (GTP) activity"/>
    <property type="evidence" value="ECO:0007669"/>
    <property type="project" value="TreeGrafter"/>
</dbReference>
<dbReference type="Proteomes" id="UP000295729">
    <property type="component" value="Unassembled WGS sequence"/>
</dbReference>
<dbReference type="OrthoDB" id="9806359at2"/>
<evidence type="ECO:0000313" key="3">
    <source>
        <dbReference type="Proteomes" id="UP000295729"/>
    </source>
</evidence>
<gene>
    <name evidence="2" type="ORF">C8D85_2000</name>
</gene>
<sequence>MIVPLILAGGIGSRLKPISTSERPKPFHDFIGDGKTLFEATVIRAQQVSPVTPTVVVSKHHLNWVRASLEKLSITAHILLEPCGRNTAPAITCAALMARELYGEAPALLTLAADHHIGEIDYFARKICEAHTQEQNKKLTLFGVQPTYPETGYGYIQTDESNHVVAFHEKPDPSTAQCYLDSGDYLWNSGFFLFPISTLLHELQHHAPELMKVCIASYTARQSISMHIQMLANSFQDAANISIDHALLERSKNLTICRYQGIWSDLGTWKSLYHLWPKKSNGNAINNALNLEIIPCDKSFKLLKNGSFIADVQG</sequence>
<dbReference type="GO" id="GO:0009298">
    <property type="term" value="P:GDP-mannose biosynthetic process"/>
    <property type="evidence" value="ECO:0007669"/>
    <property type="project" value="TreeGrafter"/>
</dbReference>
<feature type="domain" description="Nucleotidyl transferase" evidence="1">
    <location>
        <begin position="4"/>
        <end position="275"/>
    </location>
</feature>
<dbReference type="InterPro" id="IPR051161">
    <property type="entry name" value="Mannose-6P_isomerase_type2"/>
</dbReference>